<accession>A0A0L0BWM6</accession>
<evidence type="ECO:0000313" key="5">
    <source>
        <dbReference type="EMBL" id="KNC24411.1"/>
    </source>
</evidence>
<reference evidence="5 6" key="1">
    <citation type="journal article" date="2015" name="Nat. Commun.">
        <title>Lucilia cuprina genome unlocks parasitic fly biology to underpin future interventions.</title>
        <authorList>
            <person name="Anstead C.A."/>
            <person name="Korhonen P.K."/>
            <person name="Young N.D."/>
            <person name="Hall R.S."/>
            <person name="Jex A.R."/>
            <person name="Murali S.C."/>
            <person name="Hughes D.S."/>
            <person name="Lee S.F."/>
            <person name="Perry T."/>
            <person name="Stroehlein A.J."/>
            <person name="Ansell B.R."/>
            <person name="Breugelmans B."/>
            <person name="Hofmann A."/>
            <person name="Qu J."/>
            <person name="Dugan S."/>
            <person name="Lee S.L."/>
            <person name="Chao H."/>
            <person name="Dinh H."/>
            <person name="Han Y."/>
            <person name="Doddapaneni H.V."/>
            <person name="Worley K.C."/>
            <person name="Muzny D.M."/>
            <person name="Ioannidis P."/>
            <person name="Waterhouse R.M."/>
            <person name="Zdobnov E.M."/>
            <person name="James P.J."/>
            <person name="Bagnall N.H."/>
            <person name="Kotze A.C."/>
            <person name="Gibbs R.A."/>
            <person name="Richards S."/>
            <person name="Batterham P."/>
            <person name="Gasser R.B."/>
        </authorList>
    </citation>
    <scope>NUCLEOTIDE SEQUENCE [LARGE SCALE GENOMIC DNA]</scope>
    <source>
        <strain evidence="5 6">LS</strain>
        <tissue evidence="5">Full body</tissue>
    </source>
</reference>
<evidence type="ECO:0000256" key="2">
    <source>
        <dbReference type="ARBA" id="ARBA00008098"/>
    </source>
</evidence>
<dbReference type="CDD" id="cd23992">
    <property type="entry name" value="PBP_GOBP"/>
    <property type="match status" value="1"/>
</dbReference>
<comment type="subcellular location">
    <subcellularLocation>
        <location evidence="1">Secreted</location>
    </subcellularLocation>
</comment>
<keyword evidence="3" id="KW-0964">Secreted</keyword>
<dbReference type="SMART" id="SM00708">
    <property type="entry name" value="PhBP"/>
    <property type="match status" value="1"/>
</dbReference>
<dbReference type="GO" id="GO:0005576">
    <property type="term" value="C:extracellular region"/>
    <property type="evidence" value="ECO:0007669"/>
    <property type="project" value="UniProtKB-SubCell"/>
</dbReference>
<evidence type="ECO:0000313" key="6">
    <source>
        <dbReference type="Proteomes" id="UP000037069"/>
    </source>
</evidence>
<comment type="caution">
    <text evidence="5">The sequence shown here is derived from an EMBL/GenBank/DDBJ whole genome shotgun (WGS) entry which is preliminary data.</text>
</comment>
<proteinExistence type="inferred from homology"/>
<dbReference type="Proteomes" id="UP000037069">
    <property type="component" value="Unassembled WGS sequence"/>
</dbReference>
<protein>
    <submittedName>
        <fullName evidence="5">Pheromone-binding protein-related protein 1</fullName>
    </submittedName>
</protein>
<dbReference type="AlphaFoldDB" id="A0A0L0BWM6"/>
<evidence type="ECO:0000256" key="3">
    <source>
        <dbReference type="ARBA" id="ARBA00022525"/>
    </source>
</evidence>
<dbReference type="InterPro" id="IPR036728">
    <property type="entry name" value="PBP_GOBP_sf"/>
</dbReference>
<dbReference type="Pfam" id="PF01395">
    <property type="entry name" value="PBP_GOBP"/>
    <property type="match status" value="1"/>
</dbReference>
<dbReference type="GO" id="GO:0005549">
    <property type="term" value="F:odorant binding"/>
    <property type="evidence" value="ECO:0007669"/>
    <property type="project" value="InterPro"/>
</dbReference>
<dbReference type="GO" id="GO:0007608">
    <property type="term" value="P:sensory perception of smell"/>
    <property type="evidence" value="ECO:0007669"/>
    <property type="project" value="UniProtKB-ARBA"/>
</dbReference>
<sequence>MKFWIIFTIITVIATLVITNNALEIPEHLKKHARKLHKRCQNQTETPDDIIRSSLKGELPKNKNFECYVHCIFDIIGIMDENNIIRIELLTQVLPEELHPTLTMLSDNCGTKEGSDKCNIAYNTLQCYIDNNPLMIKQDLEFLFD</sequence>
<gene>
    <name evidence="5" type="ORF">FF38_14175</name>
</gene>
<dbReference type="PANTHER" id="PTHR21364:SF2">
    <property type="entry name" value="GENERAL ODORANT-BINDING PROTEIN 19A"/>
    <property type="match status" value="1"/>
</dbReference>
<dbReference type="STRING" id="7375.A0A0L0BWM6"/>
<name>A0A0L0BWM6_LUCCU</name>
<dbReference type="OrthoDB" id="5978988at2759"/>
<evidence type="ECO:0000256" key="1">
    <source>
        <dbReference type="ARBA" id="ARBA00004613"/>
    </source>
</evidence>
<dbReference type="InterPro" id="IPR006170">
    <property type="entry name" value="PBP/GOBP"/>
</dbReference>
<dbReference type="EMBL" id="JRES01001238">
    <property type="protein sequence ID" value="KNC24411.1"/>
    <property type="molecule type" value="Genomic_DNA"/>
</dbReference>
<dbReference type="SUPFAM" id="SSF47565">
    <property type="entry name" value="Insect pheromone/odorant-binding proteins"/>
    <property type="match status" value="1"/>
</dbReference>
<dbReference type="FunFam" id="1.10.238.20:FF:000001">
    <property type="entry name" value="General odorant-binding protein lush"/>
    <property type="match status" value="1"/>
</dbReference>
<feature type="signal peptide" evidence="4">
    <location>
        <begin position="1"/>
        <end position="22"/>
    </location>
</feature>
<dbReference type="OMA" id="DSQNIMH"/>
<dbReference type="PANTHER" id="PTHR21364">
    <property type="entry name" value="GENERAL ODORANT-BINDING PROTEIN 19A"/>
    <property type="match status" value="1"/>
</dbReference>
<keyword evidence="4" id="KW-0732">Signal</keyword>
<keyword evidence="6" id="KW-1185">Reference proteome</keyword>
<evidence type="ECO:0000256" key="4">
    <source>
        <dbReference type="SAM" id="SignalP"/>
    </source>
</evidence>
<comment type="similarity">
    <text evidence="2">Belongs to the PBP/GOBP family.</text>
</comment>
<dbReference type="Gene3D" id="1.10.238.20">
    <property type="entry name" value="Pheromone/general odorant binding protein domain"/>
    <property type="match status" value="1"/>
</dbReference>
<feature type="chain" id="PRO_5005535235" evidence="4">
    <location>
        <begin position="23"/>
        <end position="145"/>
    </location>
</feature>
<organism evidence="5 6">
    <name type="scientific">Lucilia cuprina</name>
    <name type="common">Green bottle fly</name>
    <name type="synonym">Australian sheep blowfly</name>
    <dbReference type="NCBI Taxonomy" id="7375"/>
    <lineage>
        <taxon>Eukaryota</taxon>
        <taxon>Metazoa</taxon>
        <taxon>Ecdysozoa</taxon>
        <taxon>Arthropoda</taxon>
        <taxon>Hexapoda</taxon>
        <taxon>Insecta</taxon>
        <taxon>Pterygota</taxon>
        <taxon>Neoptera</taxon>
        <taxon>Endopterygota</taxon>
        <taxon>Diptera</taxon>
        <taxon>Brachycera</taxon>
        <taxon>Muscomorpha</taxon>
        <taxon>Oestroidea</taxon>
        <taxon>Calliphoridae</taxon>
        <taxon>Luciliinae</taxon>
        <taxon>Lucilia</taxon>
    </lineage>
</organism>